<keyword evidence="3 7" id="KW-1133">Transmembrane helix</keyword>
<dbReference type="PANTHER" id="PTHR32089:SF119">
    <property type="entry name" value="METHYL-ACCEPTING CHEMOTAXIS PROTEIN CTPL"/>
    <property type="match status" value="1"/>
</dbReference>
<dbReference type="CDD" id="cd00130">
    <property type="entry name" value="PAS"/>
    <property type="match status" value="1"/>
</dbReference>
<dbReference type="InterPro" id="IPR000014">
    <property type="entry name" value="PAS"/>
</dbReference>
<dbReference type="GO" id="GO:0016020">
    <property type="term" value="C:membrane"/>
    <property type="evidence" value="ECO:0007669"/>
    <property type="project" value="UniProtKB-SubCell"/>
</dbReference>
<dbReference type="InterPro" id="IPR013655">
    <property type="entry name" value="PAS_fold_3"/>
</dbReference>
<gene>
    <name evidence="10" type="primary">aer_1</name>
    <name evidence="10" type="ORF">GALL_03020</name>
</gene>
<dbReference type="CDD" id="cd11386">
    <property type="entry name" value="MCP_signal"/>
    <property type="match status" value="1"/>
</dbReference>
<comment type="subcellular location">
    <subcellularLocation>
        <location evidence="1">Membrane</location>
        <topology evidence="1">Multi-pass membrane protein</topology>
    </subcellularLocation>
</comment>
<dbReference type="GO" id="GO:0007165">
    <property type="term" value="P:signal transduction"/>
    <property type="evidence" value="ECO:0007669"/>
    <property type="project" value="UniProtKB-KW"/>
</dbReference>
<dbReference type="InterPro" id="IPR004089">
    <property type="entry name" value="MCPsignal_dom"/>
</dbReference>
<protein>
    <submittedName>
        <fullName evidence="10">Aerotaxis receptor</fullName>
    </submittedName>
</protein>
<sequence length="582" mass="62717">MRNNQPVTQKEYELAPGAVLVSRTDAKGRILNGNEAFYIASGFGEDEINGEPHNIIRHPDMPSEAFRDLWSTLKSGRPWSGLVKNRRKNGDHYWVRANANPGSNGGYRSVRVTAAKEETKAADALYAEMKNNHEIFLHEGVVYRKGFRARWSLFIRRVSLAHRLYLLAGVVAVFLAAVAILGWIGMTQLHAELQELQAEIISPAASLNDIRKFEEIKHGVSENVFAEFKSELMAVTLLGGVLVSMLITTTFLRIRNGLAIAQTAAKAISEGNLVCAIPSEGYDEIGQLIAQITIMRNNLQELIGDLKTGLDKLSELARDLHTVAAESNLVAANQSESSSSIAAAVEQLSVSIDQVEIHAGDADHLAKNSLSKATESARVIENIATETKIVASAVQDTASGMRELERISNEIYGIVNVISEVADQTNLLALNAAIEAARAGEQGRGFAVVADEVRKLAEKTKASNKEIHSMIANIQSASRDAAQSMGGSVDRVNAGVKLSADAVDSMATIRGDQTNVTQLVDSIASGLSEQAEATRHIATRIEKISQGIEDLAIRASKTNSSAEHLAQVINNLGALAGKFQVA</sequence>
<dbReference type="Pfam" id="PF08447">
    <property type="entry name" value="PAS_3"/>
    <property type="match status" value="1"/>
</dbReference>
<dbReference type="PANTHER" id="PTHR32089">
    <property type="entry name" value="METHYL-ACCEPTING CHEMOTAXIS PROTEIN MCPB"/>
    <property type="match status" value="1"/>
</dbReference>
<feature type="transmembrane region" description="Helical" evidence="7">
    <location>
        <begin position="164"/>
        <end position="186"/>
    </location>
</feature>
<dbReference type="InterPro" id="IPR035965">
    <property type="entry name" value="PAS-like_dom_sf"/>
</dbReference>
<dbReference type="InterPro" id="IPR003660">
    <property type="entry name" value="HAMP_dom"/>
</dbReference>
<feature type="domain" description="Methyl-accepting transducer" evidence="8">
    <location>
        <begin position="309"/>
        <end position="545"/>
    </location>
</feature>
<feature type="transmembrane region" description="Helical" evidence="7">
    <location>
        <begin position="232"/>
        <end position="252"/>
    </location>
</feature>
<evidence type="ECO:0000259" key="9">
    <source>
        <dbReference type="PROSITE" id="PS50885"/>
    </source>
</evidence>
<evidence type="ECO:0000256" key="7">
    <source>
        <dbReference type="SAM" id="Phobius"/>
    </source>
</evidence>
<dbReference type="PROSITE" id="PS50111">
    <property type="entry name" value="CHEMOTAXIS_TRANSDUC_2"/>
    <property type="match status" value="1"/>
</dbReference>
<evidence type="ECO:0000259" key="8">
    <source>
        <dbReference type="PROSITE" id="PS50111"/>
    </source>
</evidence>
<dbReference type="Gene3D" id="1.10.287.950">
    <property type="entry name" value="Methyl-accepting chemotaxis protein"/>
    <property type="match status" value="1"/>
</dbReference>
<evidence type="ECO:0000256" key="6">
    <source>
        <dbReference type="ARBA" id="ARBA00029447"/>
    </source>
</evidence>
<proteinExistence type="inferred from homology"/>
<evidence type="ECO:0000256" key="4">
    <source>
        <dbReference type="ARBA" id="ARBA00023136"/>
    </source>
</evidence>
<evidence type="ECO:0000313" key="10">
    <source>
        <dbReference type="EMBL" id="OIR19421.1"/>
    </source>
</evidence>
<dbReference type="NCBIfam" id="TIGR00229">
    <property type="entry name" value="sensory_box"/>
    <property type="match status" value="1"/>
</dbReference>
<evidence type="ECO:0000256" key="3">
    <source>
        <dbReference type="ARBA" id="ARBA00022989"/>
    </source>
</evidence>
<dbReference type="FunFam" id="1.10.287.950:FF:000001">
    <property type="entry name" value="Methyl-accepting chemotaxis sensory transducer"/>
    <property type="match status" value="1"/>
</dbReference>
<dbReference type="Gene3D" id="3.30.450.20">
    <property type="entry name" value="PAS domain"/>
    <property type="match status" value="1"/>
</dbReference>
<dbReference type="AlphaFoldDB" id="A0A1J5TSR8"/>
<keyword evidence="10" id="KW-0675">Receptor</keyword>
<reference evidence="10" key="1">
    <citation type="submission" date="2016-10" db="EMBL/GenBank/DDBJ databases">
        <title>Sequence of Gallionella enrichment culture.</title>
        <authorList>
            <person name="Poehlein A."/>
            <person name="Muehling M."/>
            <person name="Daniel R."/>
        </authorList>
    </citation>
    <scope>NUCLEOTIDE SEQUENCE</scope>
</reference>
<dbReference type="CDD" id="cd06225">
    <property type="entry name" value="HAMP"/>
    <property type="match status" value="1"/>
</dbReference>
<evidence type="ECO:0000256" key="5">
    <source>
        <dbReference type="ARBA" id="ARBA00023224"/>
    </source>
</evidence>
<dbReference type="Pfam" id="PF00672">
    <property type="entry name" value="HAMP"/>
    <property type="match status" value="1"/>
</dbReference>
<keyword evidence="2 7" id="KW-0812">Transmembrane</keyword>
<dbReference type="SUPFAM" id="SSF55785">
    <property type="entry name" value="PYP-like sensor domain (PAS domain)"/>
    <property type="match status" value="1"/>
</dbReference>
<dbReference type="SMART" id="SM00304">
    <property type="entry name" value="HAMP"/>
    <property type="match status" value="1"/>
</dbReference>
<accession>A0A1J5TSR8</accession>
<keyword evidence="5" id="KW-0807">Transducer</keyword>
<comment type="similarity">
    <text evidence="6">Belongs to the methyl-accepting chemotaxis (MCP) protein family.</text>
</comment>
<organism evidence="10">
    <name type="scientific">mine drainage metagenome</name>
    <dbReference type="NCBI Taxonomy" id="410659"/>
    <lineage>
        <taxon>unclassified sequences</taxon>
        <taxon>metagenomes</taxon>
        <taxon>ecological metagenomes</taxon>
    </lineage>
</organism>
<dbReference type="Pfam" id="PF00015">
    <property type="entry name" value="MCPsignal"/>
    <property type="match status" value="1"/>
</dbReference>
<dbReference type="EMBL" id="MLJW01000001">
    <property type="protein sequence ID" value="OIR19421.1"/>
    <property type="molecule type" value="Genomic_DNA"/>
</dbReference>
<feature type="domain" description="HAMP" evidence="9">
    <location>
        <begin position="252"/>
        <end position="304"/>
    </location>
</feature>
<dbReference type="PROSITE" id="PS50885">
    <property type="entry name" value="HAMP"/>
    <property type="match status" value="1"/>
</dbReference>
<evidence type="ECO:0000256" key="2">
    <source>
        <dbReference type="ARBA" id="ARBA00022692"/>
    </source>
</evidence>
<evidence type="ECO:0000256" key="1">
    <source>
        <dbReference type="ARBA" id="ARBA00004141"/>
    </source>
</evidence>
<dbReference type="SMART" id="SM00283">
    <property type="entry name" value="MA"/>
    <property type="match status" value="1"/>
</dbReference>
<keyword evidence="4 7" id="KW-0472">Membrane</keyword>
<dbReference type="SUPFAM" id="SSF58104">
    <property type="entry name" value="Methyl-accepting chemotaxis protein (MCP) signaling domain"/>
    <property type="match status" value="1"/>
</dbReference>
<comment type="caution">
    <text evidence="10">The sequence shown here is derived from an EMBL/GenBank/DDBJ whole genome shotgun (WGS) entry which is preliminary data.</text>
</comment>
<name>A0A1J5TSR8_9ZZZZ</name>